<evidence type="ECO:0000256" key="1">
    <source>
        <dbReference type="ARBA" id="ARBA00004141"/>
    </source>
</evidence>
<dbReference type="KEGG" id="pcz:PCL1606_29110"/>
<dbReference type="OrthoDB" id="9808452at2"/>
<proteinExistence type="predicted"/>
<dbReference type="RefSeq" id="WP_044463230.1">
    <property type="nucleotide sequence ID" value="NZ_CP011110.1"/>
</dbReference>
<name>A0A0D5Y036_9PSED</name>
<keyword evidence="2 5" id="KW-0812">Transmembrane</keyword>
<gene>
    <name evidence="7" type="ORF">PCL1606_29110</name>
</gene>
<feature type="transmembrane region" description="Helical" evidence="5">
    <location>
        <begin position="107"/>
        <end position="125"/>
    </location>
</feature>
<keyword evidence="4 5" id="KW-0472">Membrane</keyword>
<evidence type="ECO:0000256" key="4">
    <source>
        <dbReference type="ARBA" id="ARBA00023136"/>
    </source>
</evidence>
<dbReference type="Pfam" id="PF04893">
    <property type="entry name" value="Yip1"/>
    <property type="match status" value="1"/>
</dbReference>
<sequence>MKAHLIKLLTQPDDAWVAIRSEEEQHPRQYLPHLLLWTLLPSLCLFIGATWTGWSLADSERVRLSPASALQLSVLLYLATLFGTWLMGVFVRWMSRSFEARPTLNQCIGFAAYTATPYFLAGLVALYPNRWLAAITLLLASAYASYLLFVGLPKFMRLNQDRGLPYAASVWGVGLLVLVTVLVGMILLWFNLLSPEYLRPQALP</sequence>
<feature type="transmembrane region" description="Helical" evidence="5">
    <location>
        <begin position="131"/>
        <end position="152"/>
    </location>
</feature>
<evidence type="ECO:0000256" key="5">
    <source>
        <dbReference type="SAM" id="Phobius"/>
    </source>
</evidence>
<feature type="transmembrane region" description="Helical" evidence="5">
    <location>
        <begin position="34"/>
        <end position="54"/>
    </location>
</feature>
<evidence type="ECO:0000313" key="8">
    <source>
        <dbReference type="Proteomes" id="UP000032748"/>
    </source>
</evidence>
<comment type="subcellular location">
    <subcellularLocation>
        <location evidence="1">Membrane</location>
        <topology evidence="1">Multi-pass membrane protein</topology>
    </subcellularLocation>
</comment>
<feature type="domain" description="Yip1" evidence="6">
    <location>
        <begin position="7"/>
        <end position="180"/>
    </location>
</feature>
<organism evidence="7 8">
    <name type="scientific">Pseudomonas chlororaphis</name>
    <dbReference type="NCBI Taxonomy" id="587753"/>
    <lineage>
        <taxon>Bacteria</taxon>
        <taxon>Pseudomonadati</taxon>
        <taxon>Pseudomonadota</taxon>
        <taxon>Gammaproteobacteria</taxon>
        <taxon>Pseudomonadales</taxon>
        <taxon>Pseudomonadaceae</taxon>
        <taxon>Pseudomonas</taxon>
    </lineage>
</organism>
<evidence type="ECO:0000256" key="3">
    <source>
        <dbReference type="ARBA" id="ARBA00022989"/>
    </source>
</evidence>
<dbReference type="EMBL" id="CP011110">
    <property type="protein sequence ID" value="AKA24362.1"/>
    <property type="molecule type" value="Genomic_DNA"/>
</dbReference>
<reference evidence="7 8" key="1">
    <citation type="journal article" date="2015" name="Mol. Plant Microbe Interact.">
        <title>Comparative Genomic Analysis of Pseudomonas chlororaphis PCL1606 Reveals New Insight into Antifungal Compounds Involved in Biocontrol.</title>
        <authorList>
            <person name="Calderon C.E."/>
            <person name="Ramos C."/>
            <person name="de Vicente A."/>
            <person name="Cazorla F.M."/>
        </authorList>
    </citation>
    <scope>NUCLEOTIDE SEQUENCE [LARGE SCALE GENOMIC DNA]</scope>
    <source>
        <strain evidence="7 8">PCL1606</strain>
    </source>
</reference>
<accession>A0A0D5Y036</accession>
<dbReference type="AlphaFoldDB" id="A0A0D5Y036"/>
<dbReference type="InterPro" id="IPR006977">
    <property type="entry name" value="Yip1_dom"/>
</dbReference>
<keyword evidence="3 5" id="KW-1133">Transmembrane helix</keyword>
<protein>
    <recommendedName>
        <fullName evidence="6">Yip1 domain-containing protein</fullName>
    </recommendedName>
</protein>
<dbReference type="PATRIC" id="fig|587753.10.peg.2902"/>
<evidence type="ECO:0000313" key="7">
    <source>
        <dbReference type="EMBL" id="AKA24362.1"/>
    </source>
</evidence>
<evidence type="ECO:0000256" key="2">
    <source>
        <dbReference type="ARBA" id="ARBA00022692"/>
    </source>
</evidence>
<feature type="transmembrane region" description="Helical" evidence="5">
    <location>
        <begin position="164"/>
        <end position="190"/>
    </location>
</feature>
<feature type="transmembrane region" description="Helical" evidence="5">
    <location>
        <begin position="74"/>
        <end position="95"/>
    </location>
</feature>
<evidence type="ECO:0000259" key="6">
    <source>
        <dbReference type="Pfam" id="PF04893"/>
    </source>
</evidence>
<dbReference type="GO" id="GO:0016020">
    <property type="term" value="C:membrane"/>
    <property type="evidence" value="ECO:0007669"/>
    <property type="project" value="UniProtKB-SubCell"/>
</dbReference>
<dbReference type="Proteomes" id="UP000032748">
    <property type="component" value="Chromosome"/>
</dbReference>